<dbReference type="EMBL" id="CP015772">
    <property type="protein sequence ID" value="ANH83399.1"/>
    <property type="molecule type" value="Genomic_DNA"/>
</dbReference>
<organism evidence="2 3">
    <name type="scientific">Niabella ginsenosidivorans</name>
    <dbReference type="NCBI Taxonomy" id="1176587"/>
    <lineage>
        <taxon>Bacteria</taxon>
        <taxon>Pseudomonadati</taxon>
        <taxon>Bacteroidota</taxon>
        <taxon>Chitinophagia</taxon>
        <taxon>Chitinophagales</taxon>
        <taxon>Chitinophagaceae</taxon>
        <taxon>Niabella</taxon>
    </lineage>
</organism>
<feature type="domain" description="DUF5615" evidence="1">
    <location>
        <begin position="5"/>
        <end position="107"/>
    </location>
</feature>
<dbReference type="RefSeq" id="WP_067760923.1">
    <property type="nucleotide sequence ID" value="NZ_CP015772.1"/>
</dbReference>
<dbReference type="InterPro" id="IPR041049">
    <property type="entry name" value="DUF5615"/>
</dbReference>
<evidence type="ECO:0000259" key="1">
    <source>
        <dbReference type="Pfam" id="PF18480"/>
    </source>
</evidence>
<sequence length="115" mass="13355">MKALFVADERVDFRIVKALRLYGAEVFAICEEQPSINDQEVLHIAVSKNAVLITEDKDFGELVFRLRLPHKGVILGRMKDVNFKIENVAAAIYQNFELLHNRFSVINERRLRIKE</sequence>
<dbReference type="STRING" id="1176587.A8C56_22595"/>
<dbReference type="AlphaFoldDB" id="A0A1A9I8K3"/>
<evidence type="ECO:0000313" key="2">
    <source>
        <dbReference type="EMBL" id="ANH83399.1"/>
    </source>
</evidence>
<proteinExistence type="predicted"/>
<evidence type="ECO:0000313" key="3">
    <source>
        <dbReference type="Proteomes" id="UP000077667"/>
    </source>
</evidence>
<protein>
    <recommendedName>
        <fullName evidence="1">DUF5615 domain-containing protein</fullName>
    </recommendedName>
</protein>
<dbReference type="KEGG" id="nia:A8C56_22595"/>
<reference evidence="2 3" key="1">
    <citation type="submission" date="2016-05" db="EMBL/GenBank/DDBJ databases">
        <title>Niabella ginsenosidivorans BS26 whole genome sequencing.</title>
        <authorList>
            <person name="Im W.T."/>
            <person name="Siddiqi M.Z."/>
        </authorList>
    </citation>
    <scope>NUCLEOTIDE SEQUENCE [LARGE SCALE GENOMIC DNA]</scope>
    <source>
        <strain evidence="2 3">BS26</strain>
    </source>
</reference>
<accession>A0A1A9I8K3</accession>
<name>A0A1A9I8K3_9BACT</name>
<dbReference type="OrthoDB" id="9806751at2"/>
<dbReference type="Pfam" id="PF18480">
    <property type="entry name" value="DUF5615"/>
    <property type="match status" value="1"/>
</dbReference>
<gene>
    <name evidence="2" type="ORF">A8C56_22595</name>
</gene>
<dbReference type="Proteomes" id="UP000077667">
    <property type="component" value="Chromosome"/>
</dbReference>
<keyword evidence="3" id="KW-1185">Reference proteome</keyword>